<dbReference type="EMBL" id="JAGYWB010000013">
    <property type="protein sequence ID" value="KAI0500521.1"/>
    <property type="molecule type" value="Genomic_DNA"/>
</dbReference>
<protein>
    <recommendedName>
        <fullName evidence="2">GRAM domain-containing protein</fullName>
    </recommendedName>
</protein>
<dbReference type="InterPro" id="IPR011993">
    <property type="entry name" value="PH-like_dom_sf"/>
</dbReference>
<sequence>MKNQNVDQAIGVPVSSVIYAAGELKGEAASPVPQRLYLMPASYGSSQFQKSRKLPLFHWMNRFKSKANSYAKGICDHVSLGSTVSQTVKGKLSLGVRILQAGGVGRIFRQNFSVKEGEKLLNAFQCYLSTTAGPISGLLFISSEKIAFRSNRYIKLNSPGETARIPYKVLIPLSRTKKVCQSENMNKPSQKYIEIITEDGFEFWFMGFLSYERSFNFIQKQFQSNR</sequence>
<feature type="domain" description="GRAM" evidence="2">
    <location>
        <begin position="106"/>
        <end position="183"/>
    </location>
</feature>
<dbReference type="Gene3D" id="2.30.29.30">
    <property type="entry name" value="Pleckstrin-homology domain (PH domain)/Phosphotyrosine-binding domain (PTB)"/>
    <property type="match status" value="1"/>
</dbReference>
<dbReference type="OrthoDB" id="1736712at2759"/>
<dbReference type="Proteomes" id="UP000829196">
    <property type="component" value="Unassembled WGS sequence"/>
</dbReference>
<comment type="caution">
    <text evidence="3">The sequence shown here is derived from an EMBL/GenBank/DDBJ whole genome shotgun (WGS) entry which is preliminary data.</text>
</comment>
<dbReference type="PANTHER" id="PTHR31969">
    <property type="entry name" value="GEM-LIKE PROTEIN 2"/>
    <property type="match status" value="1"/>
</dbReference>
<dbReference type="Pfam" id="PF02893">
    <property type="entry name" value="GRAM"/>
    <property type="match status" value="1"/>
</dbReference>
<dbReference type="InterPro" id="IPR004182">
    <property type="entry name" value="GRAM"/>
</dbReference>
<comment type="similarity">
    <text evidence="1">Belongs to the GEM family.</text>
</comment>
<dbReference type="AlphaFoldDB" id="A0A8T3AWN3"/>
<evidence type="ECO:0000313" key="3">
    <source>
        <dbReference type="EMBL" id="KAI0500521.1"/>
    </source>
</evidence>
<proteinExistence type="inferred from homology"/>
<gene>
    <name evidence="3" type="ORF">KFK09_018735</name>
</gene>
<evidence type="ECO:0000259" key="2">
    <source>
        <dbReference type="SMART" id="SM00568"/>
    </source>
</evidence>
<reference evidence="3" key="1">
    <citation type="journal article" date="2022" name="Front. Genet.">
        <title>Chromosome-Scale Assembly of the Dendrobium nobile Genome Provides Insights Into the Molecular Mechanism of the Biosynthesis of the Medicinal Active Ingredient of Dendrobium.</title>
        <authorList>
            <person name="Xu Q."/>
            <person name="Niu S.-C."/>
            <person name="Li K.-L."/>
            <person name="Zheng P.-J."/>
            <person name="Zhang X.-J."/>
            <person name="Jia Y."/>
            <person name="Liu Y."/>
            <person name="Niu Y.-X."/>
            <person name="Yu L.-H."/>
            <person name="Chen D.-F."/>
            <person name="Zhang G.-Q."/>
        </authorList>
    </citation>
    <scope>NUCLEOTIDE SEQUENCE</scope>
    <source>
        <tissue evidence="3">Leaf</tissue>
    </source>
</reference>
<name>A0A8T3AWN3_DENNO</name>
<organism evidence="3 4">
    <name type="scientific">Dendrobium nobile</name>
    <name type="common">Orchid</name>
    <dbReference type="NCBI Taxonomy" id="94219"/>
    <lineage>
        <taxon>Eukaryota</taxon>
        <taxon>Viridiplantae</taxon>
        <taxon>Streptophyta</taxon>
        <taxon>Embryophyta</taxon>
        <taxon>Tracheophyta</taxon>
        <taxon>Spermatophyta</taxon>
        <taxon>Magnoliopsida</taxon>
        <taxon>Liliopsida</taxon>
        <taxon>Asparagales</taxon>
        <taxon>Orchidaceae</taxon>
        <taxon>Epidendroideae</taxon>
        <taxon>Malaxideae</taxon>
        <taxon>Dendrobiinae</taxon>
        <taxon>Dendrobium</taxon>
    </lineage>
</organism>
<dbReference type="SMART" id="SM00568">
    <property type="entry name" value="GRAM"/>
    <property type="match status" value="1"/>
</dbReference>
<dbReference type="InterPro" id="IPR037848">
    <property type="entry name" value="GEM-like"/>
</dbReference>
<dbReference type="SMR" id="A0A8T3AWN3"/>
<evidence type="ECO:0000256" key="1">
    <source>
        <dbReference type="ARBA" id="ARBA00009414"/>
    </source>
</evidence>
<keyword evidence="4" id="KW-1185">Reference proteome</keyword>
<accession>A0A8T3AWN3</accession>
<evidence type="ECO:0000313" key="4">
    <source>
        <dbReference type="Proteomes" id="UP000829196"/>
    </source>
</evidence>